<gene>
    <name evidence="1" type="ORF">RF55_6090</name>
</gene>
<dbReference type="Proteomes" id="UP000036403">
    <property type="component" value="Unassembled WGS sequence"/>
</dbReference>
<dbReference type="EMBL" id="LBMM01003227">
    <property type="protein sequence ID" value="KMQ93785.1"/>
    <property type="molecule type" value="Genomic_DNA"/>
</dbReference>
<proteinExistence type="predicted"/>
<reference evidence="1 2" key="1">
    <citation type="submission" date="2015-04" db="EMBL/GenBank/DDBJ databases">
        <title>Lasius niger genome sequencing.</title>
        <authorList>
            <person name="Konorov E.A."/>
            <person name="Nikitin M.A."/>
            <person name="Kirill M.V."/>
            <person name="Chang P."/>
        </authorList>
    </citation>
    <scope>NUCLEOTIDE SEQUENCE [LARGE SCALE GENOMIC DNA]</scope>
    <source>
        <tissue evidence="1">Whole</tissue>
    </source>
</reference>
<keyword evidence="2" id="KW-1185">Reference proteome</keyword>
<evidence type="ECO:0000313" key="2">
    <source>
        <dbReference type="Proteomes" id="UP000036403"/>
    </source>
</evidence>
<feature type="non-terminal residue" evidence="1">
    <location>
        <position position="134"/>
    </location>
</feature>
<name>A0A0J7NMQ6_LASNI</name>
<dbReference type="PaxDb" id="67767-A0A0J7NMQ6"/>
<comment type="caution">
    <text evidence="1">The sequence shown here is derived from an EMBL/GenBank/DDBJ whole genome shotgun (WGS) entry which is preliminary data.</text>
</comment>
<evidence type="ECO:0000313" key="1">
    <source>
        <dbReference type="EMBL" id="KMQ93785.1"/>
    </source>
</evidence>
<organism evidence="1 2">
    <name type="scientific">Lasius niger</name>
    <name type="common">Black garden ant</name>
    <dbReference type="NCBI Taxonomy" id="67767"/>
    <lineage>
        <taxon>Eukaryota</taxon>
        <taxon>Metazoa</taxon>
        <taxon>Ecdysozoa</taxon>
        <taxon>Arthropoda</taxon>
        <taxon>Hexapoda</taxon>
        <taxon>Insecta</taxon>
        <taxon>Pterygota</taxon>
        <taxon>Neoptera</taxon>
        <taxon>Endopterygota</taxon>
        <taxon>Hymenoptera</taxon>
        <taxon>Apocrita</taxon>
        <taxon>Aculeata</taxon>
        <taxon>Formicoidea</taxon>
        <taxon>Formicidae</taxon>
        <taxon>Formicinae</taxon>
        <taxon>Lasius</taxon>
        <taxon>Lasius</taxon>
    </lineage>
</organism>
<accession>A0A0J7NMQ6</accession>
<dbReference type="AlphaFoldDB" id="A0A0J7NMQ6"/>
<sequence length="134" mass="15022">MLPRRTHFLGTWPFAADGGLGGGLSIANCNKWLEIAVILKVVHALVVFDVCRIGDEHGTTTERPVAPQDFADLDANSDRDLLSRGSKERSSGRSVKCFKEKDAADKENIENKKSVEKHDKKILHRLEKIERIEE</sequence>
<protein>
    <submittedName>
        <fullName evidence="1">Uncharacterized protein</fullName>
    </submittedName>
</protein>